<sequence>MGPFPPHCQRSELPPYSGLAKWVSVSPVPWICLCHETQLRPKAPIQDASPVGFELKTCHLGYKGNNPDFPNCINNWAIKMMMRHSINQQRKKEHDTIRNVLSDDDGDVLSNGDDDDLNQSCDSESEAIEEIEENNTSKPKAKPTNKFSIIANSKLLQKGLAVASGINDIVPENIKNNQRSKESKMSKPKTKPTNKSSIISNSKSSKKDLLAVDSGINDVAPVSIKDNQQKEKKKTSKNSSQKDLTVALGINDVAPIEVIQFLLILLQAIIAFNIVLAIQYMVTGSCKDQRRYEAACKYNIQEIELFLNIGDERKRKLSLLNSRNSRNSRNGKNGGNSGNGRNGRSGSSRNASLSVFLTKIFIVNNIK</sequence>
<comment type="caution">
    <text evidence="3">The sequence shown here is derived from an EMBL/GenBank/DDBJ whole genome shotgun (WGS) entry which is preliminary data.</text>
</comment>
<gene>
    <name evidence="3" type="ORF">C2G38_2230646</name>
</gene>
<evidence type="ECO:0000313" key="3">
    <source>
        <dbReference type="EMBL" id="RIB01490.1"/>
    </source>
</evidence>
<feature type="compositionally biased region" description="Gly residues" evidence="1">
    <location>
        <begin position="332"/>
        <end position="343"/>
    </location>
</feature>
<feature type="transmembrane region" description="Helical" evidence="2">
    <location>
        <begin position="261"/>
        <end position="282"/>
    </location>
</feature>
<feature type="region of interest" description="Disordered" evidence="1">
    <location>
        <begin position="173"/>
        <end position="204"/>
    </location>
</feature>
<proteinExistence type="predicted"/>
<keyword evidence="2" id="KW-1133">Transmembrane helix</keyword>
<feature type="region of interest" description="Disordered" evidence="1">
    <location>
        <begin position="222"/>
        <end position="241"/>
    </location>
</feature>
<name>A0A397TTY7_9GLOM</name>
<feature type="compositionally biased region" description="Low complexity" evidence="1">
    <location>
        <begin position="193"/>
        <end position="203"/>
    </location>
</feature>
<evidence type="ECO:0000313" key="4">
    <source>
        <dbReference type="Proteomes" id="UP000266673"/>
    </source>
</evidence>
<dbReference type="Proteomes" id="UP000266673">
    <property type="component" value="Unassembled WGS sequence"/>
</dbReference>
<keyword evidence="2" id="KW-0812">Transmembrane</keyword>
<protein>
    <submittedName>
        <fullName evidence="3">Uncharacterized protein</fullName>
    </submittedName>
</protein>
<feature type="region of interest" description="Disordered" evidence="1">
    <location>
        <begin position="320"/>
        <end position="348"/>
    </location>
</feature>
<dbReference type="AlphaFoldDB" id="A0A397TTY7"/>
<keyword evidence="2" id="KW-0472">Membrane</keyword>
<dbReference type="EMBL" id="QKWP01003090">
    <property type="protein sequence ID" value="RIB01490.1"/>
    <property type="molecule type" value="Genomic_DNA"/>
</dbReference>
<evidence type="ECO:0000256" key="1">
    <source>
        <dbReference type="SAM" id="MobiDB-lite"/>
    </source>
</evidence>
<evidence type="ECO:0000256" key="2">
    <source>
        <dbReference type="SAM" id="Phobius"/>
    </source>
</evidence>
<organism evidence="3 4">
    <name type="scientific">Gigaspora rosea</name>
    <dbReference type="NCBI Taxonomy" id="44941"/>
    <lineage>
        <taxon>Eukaryota</taxon>
        <taxon>Fungi</taxon>
        <taxon>Fungi incertae sedis</taxon>
        <taxon>Mucoromycota</taxon>
        <taxon>Glomeromycotina</taxon>
        <taxon>Glomeromycetes</taxon>
        <taxon>Diversisporales</taxon>
        <taxon>Gigasporaceae</taxon>
        <taxon>Gigaspora</taxon>
    </lineage>
</organism>
<feature type="region of interest" description="Disordered" evidence="1">
    <location>
        <begin position="101"/>
        <end position="143"/>
    </location>
</feature>
<feature type="compositionally biased region" description="Low complexity" evidence="1">
    <location>
        <begin position="320"/>
        <end position="331"/>
    </location>
</feature>
<accession>A0A397TTY7</accession>
<keyword evidence="4" id="KW-1185">Reference proteome</keyword>
<feature type="compositionally biased region" description="Acidic residues" evidence="1">
    <location>
        <begin position="102"/>
        <end position="133"/>
    </location>
</feature>
<reference evidence="3 4" key="1">
    <citation type="submission" date="2018-06" db="EMBL/GenBank/DDBJ databases">
        <title>Comparative genomics reveals the genomic features of Rhizophagus irregularis, R. cerebriforme, R. diaphanum and Gigaspora rosea, and their symbiotic lifestyle signature.</title>
        <authorList>
            <person name="Morin E."/>
            <person name="San Clemente H."/>
            <person name="Chen E.C.H."/>
            <person name="De La Providencia I."/>
            <person name="Hainaut M."/>
            <person name="Kuo A."/>
            <person name="Kohler A."/>
            <person name="Murat C."/>
            <person name="Tang N."/>
            <person name="Roy S."/>
            <person name="Loubradou J."/>
            <person name="Henrissat B."/>
            <person name="Grigoriev I.V."/>
            <person name="Corradi N."/>
            <person name="Roux C."/>
            <person name="Martin F.M."/>
        </authorList>
    </citation>
    <scope>NUCLEOTIDE SEQUENCE [LARGE SCALE GENOMIC DNA]</scope>
    <source>
        <strain evidence="3 4">DAOM 194757</strain>
    </source>
</reference>